<feature type="region of interest" description="Disordered" evidence="1">
    <location>
        <begin position="195"/>
        <end position="317"/>
    </location>
</feature>
<feature type="compositionally biased region" description="Basic and acidic residues" evidence="1">
    <location>
        <begin position="222"/>
        <end position="265"/>
    </location>
</feature>
<accession>A0A1X7NIJ2</accession>
<feature type="compositionally biased region" description="Basic and acidic residues" evidence="1">
    <location>
        <begin position="302"/>
        <end position="317"/>
    </location>
</feature>
<feature type="compositionally biased region" description="Basic and acidic residues" evidence="1">
    <location>
        <begin position="18"/>
        <end position="34"/>
    </location>
</feature>
<name>A0A1X7NIJ2_9MICO</name>
<proteinExistence type="predicted"/>
<feature type="compositionally biased region" description="Basic residues" evidence="1">
    <location>
        <begin position="115"/>
        <end position="128"/>
    </location>
</feature>
<evidence type="ECO:0000313" key="2">
    <source>
        <dbReference type="EMBL" id="SMH37617.1"/>
    </source>
</evidence>
<dbReference type="AlphaFoldDB" id="A0A1X7NIJ2"/>
<sequence>MEPVDGRHDLRRQRRGRERPSVPDAPRSDRRAGGRESAVVLPGPLRRCGHRRGVRVAGQSDAFRRHTARRPAQLALRPLGISGPAPQSRPLRGHVRCRAEEDRRGRPGGADLPQKTRRRCGERRRGRHRVAVGRRPDVAVAEVVAADQDGHVVGLDTSGGGGGDHRGDRADHAPGLGVVRRGDDASRIHLLQPLGDRADCGGRPGRPGVDRAVRPRGAARRAAGDRVTERHDRDRARFCGDGHRDSPGEHEQREHRDQRAEDRARGSVGHVTALGMRGGRERSGDLGACGRRRGSERAAGAVDREGVPETRGRSARV</sequence>
<dbReference type="EMBL" id="FXBM01000001">
    <property type="protein sequence ID" value="SMH37617.1"/>
    <property type="molecule type" value="Genomic_DNA"/>
</dbReference>
<dbReference type="Proteomes" id="UP000193711">
    <property type="component" value="Unassembled WGS sequence"/>
</dbReference>
<evidence type="ECO:0000256" key="1">
    <source>
        <dbReference type="SAM" id="MobiDB-lite"/>
    </source>
</evidence>
<evidence type="ECO:0000313" key="3">
    <source>
        <dbReference type="Proteomes" id="UP000193711"/>
    </source>
</evidence>
<organism evidence="2 3">
    <name type="scientific">Rathayibacter oskolensis</name>
    <dbReference type="NCBI Taxonomy" id="1891671"/>
    <lineage>
        <taxon>Bacteria</taxon>
        <taxon>Bacillati</taxon>
        <taxon>Actinomycetota</taxon>
        <taxon>Actinomycetes</taxon>
        <taxon>Micrococcales</taxon>
        <taxon>Microbacteriaceae</taxon>
        <taxon>Rathayibacter</taxon>
    </lineage>
</organism>
<reference evidence="3" key="1">
    <citation type="submission" date="2017-04" db="EMBL/GenBank/DDBJ databases">
        <authorList>
            <person name="Varghese N."/>
            <person name="Submissions S."/>
        </authorList>
    </citation>
    <scope>NUCLEOTIDE SEQUENCE [LARGE SCALE GENOMIC DNA]</scope>
    <source>
        <strain evidence="3">VKM Ac-2121</strain>
    </source>
</reference>
<gene>
    <name evidence="2" type="ORF">SAMN06295885_1375</name>
</gene>
<protein>
    <submittedName>
        <fullName evidence="2">Uncharacterized protein</fullName>
    </submittedName>
</protein>
<keyword evidence="3" id="KW-1185">Reference proteome</keyword>
<feature type="region of interest" description="Disordered" evidence="1">
    <location>
        <begin position="1"/>
        <end position="128"/>
    </location>
</feature>